<protein>
    <recommendedName>
        <fullName evidence="3">FeoB-associated Cys-rich membrane protein</fullName>
    </recommendedName>
</protein>
<organism evidence="1 2">
    <name type="scientific">Desulfobotulus pelophilus</name>
    <dbReference type="NCBI Taxonomy" id="2823377"/>
    <lineage>
        <taxon>Bacteria</taxon>
        <taxon>Pseudomonadati</taxon>
        <taxon>Thermodesulfobacteriota</taxon>
        <taxon>Desulfobacteria</taxon>
        <taxon>Desulfobacterales</taxon>
        <taxon>Desulfobacteraceae</taxon>
        <taxon>Desulfobotulus</taxon>
    </lineage>
</organism>
<name>A0ABT3N6H9_9BACT</name>
<dbReference type="RefSeq" id="WP_265423924.1">
    <property type="nucleotide sequence ID" value="NZ_JAPFPW010000002.1"/>
</dbReference>
<proteinExistence type="predicted"/>
<accession>A0ABT3N6H9</accession>
<evidence type="ECO:0008006" key="3">
    <source>
        <dbReference type="Google" id="ProtNLM"/>
    </source>
</evidence>
<reference evidence="1 2" key="1">
    <citation type="submission" date="2022-11" db="EMBL/GenBank/DDBJ databases">
        <title>Desulfobotulus tamanensis H1 sp. nov. - anaerobic, alkaliphilic, sulphate reducing bacterium isolated from terrestrial mud volcano.</title>
        <authorList>
            <person name="Frolova A."/>
            <person name="Merkel A.Y."/>
            <person name="Slobodkin A.I."/>
        </authorList>
    </citation>
    <scope>NUCLEOTIDE SEQUENCE [LARGE SCALE GENOMIC DNA]</scope>
    <source>
        <strain evidence="1 2">H1</strain>
    </source>
</reference>
<evidence type="ECO:0000313" key="1">
    <source>
        <dbReference type="EMBL" id="MCW7753069.1"/>
    </source>
</evidence>
<evidence type="ECO:0000313" key="2">
    <source>
        <dbReference type="Proteomes" id="UP001209681"/>
    </source>
</evidence>
<keyword evidence="2" id="KW-1185">Reference proteome</keyword>
<gene>
    <name evidence="1" type="ORF">OOT00_03605</name>
</gene>
<comment type="caution">
    <text evidence="1">The sequence shown here is derived from an EMBL/GenBank/DDBJ whole genome shotgun (WGS) entry which is preliminary data.</text>
</comment>
<sequence>MEWILVGLVAVLLGTGIRFGAVRIQERRKASRYVCQLCDAQDCVCHEEDSQLDGENRGMK</sequence>
<dbReference type="EMBL" id="JAPFPW010000002">
    <property type="protein sequence ID" value="MCW7753069.1"/>
    <property type="molecule type" value="Genomic_DNA"/>
</dbReference>
<dbReference type="Proteomes" id="UP001209681">
    <property type="component" value="Unassembled WGS sequence"/>
</dbReference>